<keyword evidence="4 5" id="KW-0472">Membrane</keyword>
<evidence type="ECO:0000256" key="4">
    <source>
        <dbReference type="ARBA" id="ARBA00023136"/>
    </source>
</evidence>
<comment type="subcellular location">
    <subcellularLocation>
        <location evidence="1">Membrane</location>
        <topology evidence="1">Multi-pass membrane protein</topology>
    </subcellularLocation>
</comment>
<dbReference type="InterPro" id="IPR018045">
    <property type="entry name" value="S04_transporter_CS"/>
</dbReference>
<dbReference type="InterPro" id="IPR002645">
    <property type="entry name" value="STAS_dom"/>
</dbReference>
<feature type="domain" description="STAS" evidence="6">
    <location>
        <begin position="445"/>
        <end position="522"/>
    </location>
</feature>
<dbReference type="SUPFAM" id="SSF52091">
    <property type="entry name" value="SpoIIaa-like"/>
    <property type="match status" value="1"/>
</dbReference>
<feature type="transmembrane region" description="Helical" evidence="5">
    <location>
        <begin position="323"/>
        <end position="343"/>
    </location>
</feature>
<feature type="transmembrane region" description="Helical" evidence="5">
    <location>
        <begin position="199"/>
        <end position="218"/>
    </location>
</feature>
<dbReference type="GO" id="GO:0008271">
    <property type="term" value="F:secondary active sulfate transmembrane transporter activity"/>
    <property type="evidence" value="ECO:0007669"/>
    <property type="project" value="InterPro"/>
</dbReference>
<evidence type="ECO:0000259" key="6">
    <source>
        <dbReference type="PROSITE" id="PS50801"/>
    </source>
</evidence>
<dbReference type="GO" id="GO:0016020">
    <property type="term" value="C:membrane"/>
    <property type="evidence" value="ECO:0007669"/>
    <property type="project" value="UniProtKB-SubCell"/>
</dbReference>
<comment type="caution">
    <text evidence="7">The sequence shown here is derived from an EMBL/GenBank/DDBJ whole genome shotgun (WGS) entry which is preliminary data.</text>
</comment>
<feature type="transmembrane region" description="Helical" evidence="5">
    <location>
        <begin position="250"/>
        <end position="269"/>
    </location>
</feature>
<feature type="transmembrane region" description="Helical" evidence="5">
    <location>
        <begin position="70"/>
        <end position="90"/>
    </location>
</feature>
<sequence length="559" mass="57779">MAVPIFESLRGYQRGWIRPDVLAGLTVWAVLVPEGLAYASIAGVPPVVGLYAAVPSLVLYALAGSSRHLIVAPMSATAALSAAIITPLAGADSGRYLALSTALAIATGLVGLLAGLIRLGFIAAFISEPVLKGFIVGLALTIVIGQVPKLLGVDKHEGNFFEQAWGVLGELGETHWRTLLIGLASLAVVLGVRRWLPLVPGSLLAVLLGILAVSLFGLDDKGVAIVGHIDAGLPALGPPSGVGFHDYLDLLGPACGVLLIGFAEGLGAAKTYAAKAGYPIDANRELFGLGAANLGSGLSSGMVVNGSLSKTAVNGGAGAKTQLSGLVVAALTLLTLLFLTGLFEKLPEATLAAVVIAAVIELVDVSALRRLYRVWTQLLGSIYGRAARADFLGAMAALLGVLLFDTLPGLLIGIGVAILLLVYRASQPHVAALAKSGSLWVDQVRHPDVAARPDLLVVRVESGLFFANADYVRERIEALCTDQTRVVVLDAETSPTLDVTAATALLALRKDLAQRRVDFRIARTVAQFGDELGSAVHGDTPIGVYPTVAAATADLPDQP</sequence>
<feature type="transmembrane region" description="Helical" evidence="5">
    <location>
        <begin position="96"/>
        <end position="117"/>
    </location>
</feature>
<evidence type="ECO:0000256" key="5">
    <source>
        <dbReference type="SAM" id="Phobius"/>
    </source>
</evidence>
<dbReference type="InterPro" id="IPR036513">
    <property type="entry name" value="STAS_dom_sf"/>
</dbReference>
<feature type="transmembrane region" description="Helical" evidence="5">
    <location>
        <begin position="21"/>
        <end position="41"/>
    </location>
</feature>
<keyword evidence="8" id="KW-1185">Reference proteome</keyword>
<dbReference type="InterPro" id="IPR001902">
    <property type="entry name" value="SLC26A/SulP_fam"/>
</dbReference>
<feature type="transmembrane region" description="Helical" evidence="5">
    <location>
        <begin position="47"/>
        <end position="63"/>
    </location>
</feature>
<dbReference type="AlphaFoldDB" id="A0A317NV76"/>
<dbReference type="Proteomes" id="UP000246410">
    <property type="component" value="Unassembled WGS sequence"/>
</dbReference>
<proteinExistence type="predicted"/>
<dbReference type="Pfam" id="PF00916">
    <property type="entry name" value="Sulfate_transp"/>
    <property type="match status" value="1"/>
</dbReference>
<gene>
    <name evidence="7" type="ORF">DFR69_102303</name>
</gene>
<reference evidence="7 8" key="1">
    <citation type="submission" date="2018-05" db="EMBL/GenBank/DDBJ databases">
        <title>Genomic Encyclopedia of Type Strains, Phase IV (KMG-IV): sequencing the most valuable type-strain genomes for metagenomic binning, comparative biology and taxonomic classification.</title>
        <authorList>
            <person name="Goeker M."/>
        </authorList>
    </citation>
    <scope>NUCLEOTIDE SEQUENCE [LARGE SCALE GENOMIC DNA]</scope>
    <source>
        <strain evidence="7 8">DSM 44717</strain>
    </source>
</reference>
<dbReference type="PROSITE" id="PS01130">
    <property type="entry name" value="SLC26A"/>
    <property type="match status" value="1"/>
</dbReference>
<organism evidence="7 8">
    <name type="scientific">Nocardia neocaledoniensis</name>
    <dbReference type="NCBI Taxonomy" id="236511"/>
    <lineage>
        <taxon>Bacteria</taxon>
        <taxon>Bacillati</taxon>
        <taxon>Actinomycetota</taxon>
        <taxon>Actinomycetes</taxon>
        <taxon>Mycobacteriales</taxon>
        <taxon>Nocardiaceae</taxon>
        <taxon>Nocardia</taxon>
    </lineage>
</organism>
<protein>
    <submittedName>
        <fullName evidence="7">High affinity sulfate transporter 1</fullName>
    </submittedName>
</protein>
<keyword evidence="2 5" id="KW-0812">Transmembrane</keyword>
<dbReference type="RefSeq" id="WP_110036404.1">
    <property type="nucleotide sequence ID" value="NZ_QGTL01000002.1"/>
</dbReference>
<feature type="transmembrane region" description="Helical" evidence="5">
    <location>
        <begin position="349"/>
        <end position="368"/>
    </location>
</feature>
<evidence type="ECO:0000313" key="8">
    <source>
        <dbReference type="Proteomes" id="UP000246410"/>
    </source>
</evidence>
<evidence type="ECO:0000313" key="7">
    <source>
        <dbReference type="EMBL" id="PWV79240.1"/>
    </source>
</evidence>
<evidence type="ECO:0000256" key="1">
    <source>
        <dbReference type="ARBA" id="ARBA00004141"/>
    </source>
</evidence>
<dbReference type="Pfam" id="PF01740">
    <property type="entry name" value="STAS"/>
    <property type="match status" value="1"/>
</dbReference>
<dbReference type="PANTHER" id="PTHR11814">
    <property type="entry name" value="SULFATE TRANSPORTER"/>
    <property type="match status" value="1"/>
</dbReference>
<keyword evidence="3 5" id="KW-1133">Transmembrane helix</keyword>
<name>A0A317NV76_9NOCA</name>
<dbReference type="CDD" id="cd07042">
    <property type="entry name" value="STAS_SulP_like_sulfate_transporter"/>
    <property type="match status" value="1"/>
</dbReference>
<dbReference type="PROSITE" id="PS50801">
    <property type="entry name" value="STAS"/>
    <property type="match status" value="1"/>
</dbReference>
<dbReference type="Gene3D" id="3.30.750.24">
    <property type="entry name" value="STAS domain"/>
    <property type="match status" value="1"/>
</dbReference>
<feature type="transmembrane region" description="Helical" evidence="5">
    <location>
        <begin position="129"/>
        <end position="147"/>
    </location>
</feature>
<feature type="transmembrane region" description="Helical" evidence="5">
    <location>
        <begin position="389"/>
        <end position="422"/>
    </location>
</feature>
<dbReference type="EMBL" id="QGTL01000002">
    <property type="protein sequence ID" value="PWV79240.1"/>
    <property type="molecule type" value="Genomic_DNA"/>
</dbReference>
<evidence type="ECO:0000256" key="2">
    <source>
        <dbReference type="ARBA" id="ARBA00022692"/>
    </source>
</evidence>
<dbReference type="InterPro" id="IPR011547">
    <property type="entry name" value="SLC26A/SulP_dom"/>
</dbReference>
<accession>A0A317NV76</accession>
<feature type="transmembrane region" description="Helical" evidence="5">
    <location>
        <begin position="174"/>
        <end position="192"/>
    </location>
</feature>
<evidence type="ECO:0000256" key="3">
    <source>
        <dbReference type="ARBA" id="ARBA00022989"/>
    </source>
</evidence>